<dbReference type="PANTHER" id="PTHR22916:SF3">
    <property type="entry name" value="UDP-GLCNAC:BETAGAL BETA-1,3-N-ACETYLGLUCOSAMINYLTRANSFERASE-LIKE PROTEIN 1"/>
    <property type="match status" value="1"/>
</dbReference>
<comment type="caution">
    <text evidence="2">The sequence shown here is derived from an EMBL/GenBank/DDBJ whole genome shotgun (WGS) entry which is preliminary data.</text>
</comment>
<keyword evidence="3" id="KW-1185">Reference proteome</keyword>
<dbReference type="EMBL" id="VORY01000007">
    <property type="protein sequence ID" value="TXD93886.1"/>
    <property type="molecule type" value="Genomic_DNA"/>
</dbReference>
<protein>
    <submittedName>
        <fullName evidence="2">Glycosyltransferase</fullName>
    </submittedName>
</protein>
<accession>A0A5C6ZV49</accession>
<feature type="domain" description="Glycosyltransferase 2-like" evidence="1">
    <location>
        <begin position="6"/>
        <end position="134"/>
    </location>
</feature>
<gene>
    <name evidence="2" type="ORF">ES724_08140</name>
</gene>
<dbReference type="OrthoDB" id="9815829at2"/>
<evidence type="ECO:0000259" key="1">
    <source>
        <dbReference type="Pfam" id="PF00535"/>
    </source>
</evidence>
<dbReference type="GO" id="GO:0016758">
    <property type="term" value="F:hexosyltransferase activity"/>
    <property type="evidence" value="ECO:0007669"/>
    <property type="project" value="UniProtKB-ARBA"/>
</dbReference>
<dbReference type="RefSeq" id="WP_146931948.1">
    <property type="nucleotide sequence ID" value="NZ_CBCSHZ010000006.1"/>
</dbReference>
<keyword evidence="2" id="KW-0808">Transferase</keyword>
<evidence type="ECO:0000313" key="2">
    <source>
        <dbReference type="EMBL" id="TXD93886.1"/>
    </source>
</evidence>
<organism evidence="2 3">
    <name type="scientific">Gillisia hiemivivida</name>
    <dbReference type="NCBI Taxonomy" id="291190"/>
    <lineage>
        <taxon>Bacteria</taxon>
        <taxon>Pseudomonadati</taxon>
        <taxon>Bacteroidota</taxon>
        <taxon>Flavobacteriia</taxon>
        <taxon>Flavobacteriales</taxon>
        <taxon>Flavobacteriaceae</taxon>
        <taxon>Gillisia</taxon>
    </lineage>
</organism>
<dbReference type="PANTHER" id="PTHR22916">
    <property type="entry name" value="GLYCOSYLTRANSFERASE"/>
    <property type="match status" value="1"/>
</dbReference>
<dbReference type="Gene3D" id="3.90.550.10">
    <property type="entry name" value="Spore Coat Polysaccharide Biosynthesis Protein SpsA, Chain A"/>
    <property type="match status" value="1"/>
</dbReference>
<reference evidence="2 3" key="1">
    <citation type="submission" date="2019-08" db="EMBL/GenBank/DDBJ databases">
        <title>Genome sequence of Gillisia hiemivivida IC154 (type strain).</title>
        <authorList>
            <person name="Bowman J.P."/>
        </authorList>
    </citation>
    <scope>NUCLEOTIDE SEQUENCE [LARGE SCALE GENOMIC DNA]</scope>
    <source>
        <strain evidence="2 3">IC154</strain>
    </source>
</reference>
<proteinExistence type="predicted"/>
<dbReference type="SUPFAM" id="SSF53448">
    <property type="entry name" value="Nucleotide-diphospho-sugar transferases"/>
    <property type="match status" value="1"/>
</dbReference>
<dbReference type="InterPro" id="IPR001173">
    <property type="entry name" value="Glyco_trans_2-like"/>
</dbReference>
<dbReference type="InterPro" id="IPR029044">
    <property type="entry name" value="Nucleotide-diphossugar_trans"/>
</dbReference>
<dbReference type="AlphaFoldDB" id="A0A5C6ZV49"/>
<name>A0A5C6ZV49_9FLAO</name>
<dbReference type="Proteomes" id="UP000321367">
    <property type="component" value="Unassembled WGS sequence"/>
</dbReference>
<dbReference type="Pfam" id="PF00535">
    <property type="entry name" value="Glycos_transf_2"/>
    <property type="match status" value="1"/>
</dbReference>
<evidence type="ECO:0000313" key="3">
    <source>
        <dbReference type="Proteomes" id="UP000321367"/>
    </source>
</evidence>
<sequence>MKPLISVILPVFNREEYIIESVESILKQTYTKIELIIIDDASNDETVKIISQFYDSRIQLIKNKINLGVAASTNLGIRKAKGKYIAKMDSDDIALPTRLETQLTFMEENEDIIVCGSNIEYFGAKKKIIKYKENHKAILVEMLLRNPFANPTVIIRKEIFDAYLYDESYKYGEDYEFWTRIGWEGKMYNIQEVLLLYRVHSKQLSSDIKNKRLEVDISLKLRLFHMIKYDNEIFKDEFIKRILFSNEAIELQECAIFLKWLNNLLLVNIKQPIFDQKELTKILETLKRNFVYDLFFTNKRNGIDYLFRLKILLVLPINEIFFVLKKKMIEKFKSSFR</sequence>